<evidence type="ECO:0000313" key="5">
    <source>
        <dbReference type="EMBL" id="OCL10469.1"/>
    </source>
</evidence>
<evidence type="ECO:0000256" key="1">
    <source>
        <dbReference type="ARBA" id="ARBA00022741"/>
    </source>
</evidence>
<evidence type="ECO:0000313" key="6">
    <source>
        <dbReference type="Proteomes" id="UP000250140"/>
    </source>
</evidence>
<accession>A0A8E2JUW4</accession>
<evidence type="ECO:0000256" key="3">
    <source>
        <dbReference type="PIRSR" id="PIRSR606689-1"/>
    </source>
</evidence>
<keyword evidence="6" id="KW-1185">Reference proteome</keyword>
<dbReference type="EMBL" id="KV749236">
    <property type="protein sequence ID" value="OCL10469.1"/>
    <property type="molecule type" value="Genomic_DNA"/>
</dbReference>
<dbReference type="Proteomes" id="UP000250140">
    <property type="component" value="Unassembled WGS sequence"/>
</dbReference>
<dbReference type="PANTHER" id="PTHR24148:SF64">
    <property type="entry name" value="HETEROKARYON INCOMPATIBILITY DOMAIN-CONTAINING PROTEIN"/>
    <property type="match status" value="1"/>
</dbReference>
<evidence type="ECO:0000256" key="2">
    <source>
        <dbReference type="ARBA" id="ARBA00023134"/>
    </source>
</evidence>
<organism evidence="5 6">
    <name type="scientific">Glonium stellatum</name>
    <dbReference type="NCBI Taxonomy" id="574774"/>
    <lineage>
        <taxon>Eukaryota</taxon>
        <taxon>Fungi</taxon>
        <taxon>Dikarya</taxon>
        <taxon>Ascomycota</taxon>
        <taxon>Pezizomycotina</taxon>
        <taxon>Dothideomycetes</taxon>
        <taxon>Pleosporomycetidae</taxon>
        <taxon>Gloniales</taxon>
        <taxon>Gloniaceae</taxon>
        <taxon>Glonium</taxon>
    </lineage>
</organism>
<dbReference type="Pfam" id="PF06985">
    <property type="entry name" value="HET"/>
    <property type="match status" value="1"/>
</dbReference>
<feature type="binding site" evidence="3">
    <location>
        <begin position="179"/>
        <end position="182"/>
    </location>
    <ligand>
        <name>GTP</name>
        <dbReference type="ChEBI" id="CHEBI:37565"/>
    </ligand>
</feature>
<dbReference type="AlphaFoldDB" id="A0A8E2JUW4"/>
<dbReference type="SMART" id="SM00178">
    <property type="entry name" value="SAR"/>
    <property type="match status" value="1"/>
</dbReference>
<keyword evidence="2 3" id="KW-0342">GTP-binding</keyword>
<proteinExistence type="predicted"/>
<feature type="domain" description="Heterokaryon incompatibility" evidence="4">
    <location>
        <begin position="289"/>
        <end position="431"/>
    </location>
</feature>
<sequence>MIYSADLIYGFTVIGLHPHVSLARKHADLLVLGLDNAGKATLIYKLLYDRQRPTYWPRLHGVTYTIQIKNTIFHTPVLSGHPQARRLWKDYITSRHTLGTSRRPQIHFTLYNPLSSLRSARQFWEDWVLSRSSSGLRNLGLVYLVDASVPERFAEAKRELDALMRIGEMENVPVLVLGNKIDKSGAVERIELAQALELDELQEETRRAINFLMCSAVDGIDTSQAVGLNTADSNVSGLDAHVHEGELYPTLDPTKNQVRLATIQPGTFSAPIQCKLSVVSLDDGAIGESLSYVWGDPTITLPISLEGREFQITKNLETALRHLRYENRPRVIWVDALCVDQHNTDERNHQVALMHRIYKSALVVIAWLGEETDGSSVAFDTLEEIARDPRLHLLPPKEPCLRQEYMDQDHMSALLMLMRNDWWQRVWTVQEAVLPVNLVLVLGKHTIQGKTLSSASTNFSRHWRTCCLEAVMKRTDRPWARFLGEGGLRQISVLDLFRRQALADDLDFPLALSSYRNQKCLDARDRVYGFLGLACGIYEGFLFPDYELSLEQILEATSVAIIERTQNIDIFTFIYTPLGGNRNGKLPSWAVDWTASMSPKFYKHFNSRVIKSSRFSAGGRGPAIFTFPEPGIITVKGCLVDCINAVGQCANSYNPAKAIPVYDEWRHLAEAVQTSPYRQSSPGGGMASAFHLTLINDIIFDPDSLGTVKNIYYGRVRGRDRMPWFEKWWKALHEEGTAEEDQEALHFDHATVDATHGRRFFTSAKGYMGLGPAAIAPDDVIAILYGGDVAYVLRKTDRVMEMDGSAHSCYEMLGPAYLHGMMDGQAFNALKRGELQEQTIILI</sequence>
<dbReference type="InterPro" id="IPR027417">
    <property type="entry name" value="P-loop_NTPase"/>
</dbReference>
<name>A0A8E2JUW4_9PEZI</name>
<dbReference type="SUPFAM" id="SSF52540">
    <property type="entry name" value="P-loop containing nucleoside triphosphate hydrolases"/>
    <property type="match status" value="1"/>
</dbReference>
<gene>
    <name evidence="5" type="ORF">AOQ84DRAFT_230693</name>
</gene>
<protein>
    <submittedName>
        <fullName evidence="5">HET-domain-containing protein</fullName>
    </submittedName>
</protein>
<dbReference type="OrthoDB" id="2157530at2759"/>
<reference evidence="5 6" key="1">
    <citation type="journal article" date="2016" name="Nat. Commun.">
        <title>Ectomycorrhizal ecology is imprinted in the genome of the dominant symbiotic fungus Cenococcum geophilum.</title>
        <authorList>
            <consortium name="DOE Joint Genome Institute"/>
            <person name="Peter M."/>
            <person name="Kohler A."/>
            <person name="Ohm R.A."/>
            <person name="Kuo A."/>
            <person name="Krutzmann J."/>
            <person name="Morin E."/>
            <person name="Arend M."/>
            <person name="Barry K.W."/>
            <person name="Binder M."/>
            <person name="Choi C."/>
            <person name="Clum A."/>
            <person name="Copeland A."/>
            <person name="Grisel N."/>
            <person name="Haridas S."/>
            <person name="Kipfer T."/>
            <person name="LaButti K."/>
            <person name="Lindquist E."/>
            <person name="Lipzen A."/>
            <person name="Maire R."/>
            <person name="Meier B."/>
            <person name="Mihaltcheva S."/>
            <person name="Molinier V."/>
            <person name="Murat C."/>
            <person name="Poggeler S."/>
            <person name="Quandt C.A."/>
            <person name="Sperisen C."/>
            <person name="Tritt A."/>
            <person name="Tisserant E."/>
            <person name="Crous P.W."/>
            <person name="Henrissat B."/>
            <person name="Nehls U."/>
            <person name="Egli S."/>
            <person name="Spatafora J.W."/>
            <person name="Grigoriev I.V."/>
            <person name="Martin F.M."/>
        </authorList>
    </citation>
    <scope>NUCLEOTIDE SEQUENCE [LARGE SCALE GENOMIC DNA]</scope>
    <source>
        <strain evidence="5 6">CBS 207.34</strain>
    </source>
</reference>
<dbReference type="GO" id="GO:0005525">
    <property type="term" value="F:GTP binding"/>
    <property type="evidence" value="ECO:0007669"/>
    <property type="project" value="UniProtKB-KW"/>
</dbReference>
<dbReference type="PROSITE" id="PS51417">
    <property type="entry name" value="ARF"/>
    <property type="match status" value="1"/>
</dbReference>
<evidence type="ECO:0000259" key="4">
    <source>
        <dbReference type="Pfam" id="PF06985"/>
    </source>
</evidence>
<dbReference type="GO" id="GO:0003924">
    <property type="term" value="F:GTPase activity"/>
    <property type="evidence" value="ECO:0007669"/>
    <property type="project" value="InterPro"/>
</dbReference>
<dbReference type="Pfam" id="PF26639">
    <property type="entry name" value="Het-6_barrel"/>
    <property type="match status" value="1"/>
</dbReference>
<keyword evidence="1 3" id="KW-0547">Nucleotide-binding</keyword>
<dbReference type="Gene3D" id="3.40.50.300">
    <property type="entry name" value="P-loop containing nucleotide triphosphate hydrolases"/>
    <property type="match status" value="1"/>
</dbReference>
<dbReference type="PANTHER" id="PTHR24148">
    <property type="entry name" value="ANKYRIN REPEAT DOMAIN-CONTAINING PROTEIN 39 HOMOLOG-RELATED"/>
    <property type="match status" value="1"/>
</dbReference>
<dbReference type="InterPro" id="IPR010730">
    <property type="entry name" value="HET"/>
</dbReference>
<dbReference type="Pfam" id="PF00025">
    <property type="entry name" value="Arf"/>
    <property type="match status" value="2"/>
</dbReference>
<dbReference type="InterPro" id="IPR006689">
    <property type="entry name" value="Small_GTPase_ARF/SAR"/>
</dbReference>
<dbReference type="InterPro" id="IPR052895">
    <property type="entry name" value="HetReg/Transcr_Mod"/>
</dbReference>
<dbReference type="PROSITE" id="PS51422">
    <property type="entry name" value="SAR1"/>
    <property type="match status" value="1"/>
</dbReference>